<comment type="function">
    <text evidence="4">Glutathione-dependent oxidoreductase that facilitates the maintenance of mitochondrial redox homeostasis upon induction of apoptosis by oxidative stress. Involved in response to hydrogen peroxide and regulation of apoptosis caused by oxidative stress. Acts as a very efficient catalyst of monothiol reactions because of its high affinity for protein glutathione-mixed disulfides. Can receive electrons not only from glutathione (GSH), but also from thioredoxin reductase supporting both monothiol and dithiol reactions. Efficiently catalyzes both glutathionylation and deglutathionylation of mitochondrial complex I, which in turn regulates the superoxide production by the complex. Overexpression decreases the susceptibility to apoptosis and prevents loss of cardiolipin and cytochrome c release.</text>
</comment>
<evidence type="ECO:0000313" key="9">
    <source>
        <dbReference type="Proteomes" id="UP000694846"/>
    </source>
</evidence>
<evidence type="ECO:0000256" key="5">
    <source>
        <dbReference type="ARBA" id="ARBA00038558"/>
    </source>
</evidence>
<dbReference type="NCBIfam" id="TIGR02180">
    <property type="entry name" value="GRX_euk"/>
    <property type="match status" value="1"/>
</dbReference>
<name>A0A2S2Q7G5_9HEMI</name>
<dbReference type="PANTHER" id="PTHR45694:SF5">
    <property type="entry name" value="GLUTAREDOXIN 2"/>
    <property type="match status" value="1"/>
</dbReference>
<evidence type="ECO:0000256" key="2">
    <source>
        <dbReference type="ARBA" id="ARBA00023206"/>
    </source>
</evidence>
<comment type="subunit">
    <text evidence="5">Monomer; active form. Homodimer; inactive form. The homodimer is probably linked by 1 2Fe-2S cluster.</text>
</comment>
<dbReference type="RefSeq" id="XP_025423276.1">
    <property type="nucleotide sequence ID" value="XM_025567491.1"/>
</dbReference>
<evidence type="ECO:0000259" key="7">
    <source>
        <dbReference type="Pfam" id="PF00462"/>
    </source>
</evidence>
<dbReference type="SUPFAM" id="SSF52833">
    <property type="entry name" value="Thioredoxin-like"/>
    <property type="match status" value="1"/>
</dbReference>
<evidence type="ECO:0000256" key="4">
    <source>
        <dbReference type="ARBA" id="ARBA00037470"/>
    </source>
</evidence>
<dbReference type="PANTHER" id="PTHR45694">
    <property type="entry name" value="GLUTAREDOXIN 2"/>
    <property type="match status" value="1"/>
</dbReference>
<evidence type="ECO:0000313" key="8">
    <source>
        <dbReference type="EMBL" id="MBY73679.1"/>
    </source>
</evidence>
<dbReference type="CDD" id="cd03419">
    <property type="entry name" value="GRX_GRXh_1_2_like"/>
    <property type="match status" value="1"/>
</dbReference>
<dbReference type="RefSeq" id="XP_025423275.1">
    <property type="nucleotide sequence ID" value="XM_025567490.1"/>
</dbReference>
<keyword evidence="3" id="KW-0676">Redox-active center</keyword>
<organism evidence="8">
    <name type="scientific">Sipha flava</name>
    <name type="common">yellow sugarcane aphid</name>
    <dbReference type="NCBI Taxonomy" id="143950"/>
    <lineage>
        <taxon>Eukaryota</taxon>
        <taxon>Metazoa</taxon>
        <taxon>Ecdysozoa</taxon>
        <taxon>Arthropoda</taxon>
        <taxon>Hexapoda</taxon>
        <taxon>Insecta</taxon>
        <taxon>Pterygota</taxon>
        <taxon>Neoptera</taxon>
        <taxon>Paraneoptera</taxon>
        <taxon>Hemiptera</taxon>
        <taxon>Sternorrhyncha</taxon>
        <taxon>Aphidomorpha</taxon>
        <taxon>Aphidoidea</taxon>
        <taxon>Aphididae</taxon>
        <taxon>Sipha</taxon>
    </lineage>
</organism>
<dbReference type="GO" id="GO:0015038">
    <property type="term" value="F:glutathione disulfide oxidoreductase activity"/>
    <property type="evidence" value="ECO:0007669"/>
    <property type="project" value="TreeGrafter"/>
</dbReference>
<evidence type="ECO:0000313" key="10">
    <source>
        <dbReference type="RefSeq" id="XP_025423275.1"/>
    </source>
</evidence>
<dbReference type="PROSITE" id="PS51354">
    <property type="entry name" value="GLUTAREDOXIN_2"/>
    <property type="match status" value="1"/>
</dbReference>
<evidence type="ECO:0000313" key="11">
    <source>
        <dbReference type="RefSeq" id="XP_025423276.1"/>
    </source>
</evidence>
<dbReference type="InterPro" id="IPR014025">
    <property type="entry name" value="Glutaredoxin_subgr"/>
</dbReference>
<dbReference type="InterPro" id="IPR002109">
    <property type="entry name" value="Glutaredoxin"/>
</dbReference>
<accession>A0A2S2Q7G5</accession>
<gene>
    <name evidence="8" type="primary">Glrx2</name>
    <name evidence="10 11" type="synonym">LOC112692726</name>
    <name evidence="8" type="ORF">g.94890</name>
</gene>
<reference evidence="8" key="1">
    <citation type="submission" date="2018-04" db="EMBL/GenBank/DDBJ databases">
        <title>Transcriptome assembly of Sipha flava.</title>
        <authorList>
            <person name="Scully E.D."/>
            <person name="Geib S.M."/>
            <person name="Palmer N.A."/>
            <person name="Koch K."/>
            <person name="Bradshaw J."/>
            <person name="Heng-Moss T."/>
            <person name="Sarath G."/>
        </authorList>
    </citation>
    <scope>NUCLEOTIDE SEQUENCE</scope>
</reference>
<proteinExistence type="inferred from homology"/>
<evidence type="ECO:0000256" key="6">
    <source>
        <dbReference type="ARBA" id="ARBA00039819"/>
    </source>
</evidence>
<comment type="similarity">
    <text evidence="1">Belongs to the glutaredoxin family.</text>
</comment>
<dbReference type="InterPro" id="IPR011899">
    <property type="entry name" value="Glutaredoxin_euk/vir"/>
</dbReference>
<dbReference type="Gene3D" id="3.40.30.10">
    <property type="entry name" value="Glutaredoxin"/>
    <property type="match status" value="1"/>
</dbReference>
<keyword evidence="2" id="KW-0318">Glutathionylation</keyword>
<feature type="domain" description="Glutaredoxin" evidence="7">
    <location>
        <begin position="16"/>
        <end position="78"/>
    </location>
</feature>
<dbReference type="EMBL" id="GGMS01004476">
    <property type="protein sequence ID" value="MBY73679.1"/>
    <property type="molecule type" value="Transcribed_RNA"/>
</dbReference>
<dbReference type="InterPro" id="IPR036249">
    <property type="entry name" value="Thioredoxin-like_sf"/>
</dbReference>
<keyword evidence="9" id="KW-1185">Reference proteome</keyword>
<sequence length="99" mass="11019">MAATQFVKDAIAHDPIVLFTKSDCGYCEMVKEIFDNMKVTYKVIELDNREDMDDIQDALEGITGARSVPRVFVDGVFIGGGSDVRKMSQSGKLQELLQK</sequence>
<protein>
    <recommendedName>
        <fullName evidence="6">Glutaredoxin-2, mitochondrial</fullName>
    </recommendedName>
</protein>
<reference evidence="10 11" key="2">
    <citation type="submission" date="2025-04" db="UniProtKB">
        <authorList>
            <consortium name="RefSeq"/>
        </authorList>
    </citation>
    <scope>IDENTIFICATION</scope>
    <source>
        <tissue evidence="10 11">Whole body</tissue>
    </source>
</reference>
<evidence type="ECO:0000256" key="1">
    <source>
        <dbReference type="ARBA" id="ARBA00007787"/>
    </source>
</evidence>
<dbReference type="PRINTS" id="PR00160">
    <property type="entry name" value="GLUTAREDOXIN"/>
</dbReference>
<evidence type="ECO:0000256" key="3">
    <source>
        <dbReference type="ARBA" id="ARBA00023284"/>
    </source>
</evidence>
<dbReference type="FunFam" id="3.40.30.10:FF:000026">
    <property type="entry name" value="Glutaredoxin 2"/>
    <property type="match status" value="1"/>
</dbReference>
<dbReference type="Proteomes" id="UP000694846">
    <property type="component" value="Unplaced"/>
</dbReference>
<dbReference type="GO" id="GO:0034599">
    <property type="term" value="P:cellular response to oxidative stress"/>
    <property type="evidence" value="ECO:0007669"/>
    <property type="project" value="TreeGrafter"/>
</dbReference>
<dbReference type="AlphaFoldDB" id="A0A2S2Q7G5"/>
<dbReference type="Pfam" id="PF00462">
    <property type="entry name" value="Glutaredoxin"/>
    <property type="match status" value="1"/>
</dbReference>
<dbReference type="OrthoDB" id="418495at2759"/>
<dbReference type="GO" id="GO:0005737">
    <property type="term" value="C:cytoplasm"/>
    <property type="evidence" value="ECO:0007669"/>
    <property type="project" value="TreeGrafter"/>
</dbReference>